<comment type="caution">
    <text evidence="1">The sequence shown here is derived from an EMBL/GenBank/DDBJ whole genome shotgun (WGS) entry which is preliminary data.</text>
</comment>
<evidence type="ECO:0008006" key="3">
    <source>
        <dbReference type="Google" id="ProtNLM"/>
    </source>
</evidence>
<accession>A0A0D0TKA5</accession>
<dbReference type="EMBL" id="JXCQ01000006">
    <property type="protein sequence ID" value="KIR23591.1"/>
    <property type="molecule type" value="Genomic_DNA"/>
</dbReference>
<gene>
    <name evidence="1" type="ORF">PFLU3_09420</name>
</gene>
<dbReference type="Proteomes" id="UP000032210">
    <property type="component" value="Unassembled WGS sequence"/>
</dbReference>
<organism evidence="1 2">
    <name type="scientific">Pseudomonas fluorescens</name>
    <dbReference type="NCBI Taxonomy" id="294"/>
    <lineage>
        <taxon>Bacteria</taxon>
        <taxon>Pseudomonadati</taxon>
        <taxon>Pseudomonadota</taxon>
        <taxon>Gammaproteobacteria</taxon>
        <taxon>Pseudomonadales</taxon>
        <taxon>Pseudomonadaceae</taxon>
        <taxon>Pseudomonas</taxon>
    </lineage>
</organism>
<name>A0A0D0TKA5_PSEFL</name>
<sequence>MALAHVFTSGAEAVSWRNDLLEQRRVFMADWVDFVTRNVNGSAII</sequence>
<evidence type="ECO:0000313" key="1">
    <source>
        <dbReference type="EMBL" id="KIR23591.1"/>
    </source>
</evidence>
<proteinExistence type="predicted"/>
<dbReference type="PATRIC" id="fig|294.125.peg.969"/>
<dbReference type="AlphaFoldDB" id="A0A0D0TKA5"/>
<reference evidence="1 2" key="1">
    <citation type="submission" date="2015-01" db="EMBL/GenBank/DDBJ databases">
        <title>Genome sequence of the beneficial rhizobacterium Pseudomonas fluorescens 2-79.</title>
        <authorList>
            <person name="Thuermer A."/>
            <person name="Daniel R."/>
        </authorList>
    </citation>
    <scope>NUCLEOTIDE SEQUENCE [LARGE SCALE GENOMIC DNA]</scope>
    <source>
        <strain evidence="1 2">2-79</strain>
    </source>
</reference>
<evidence type="ECO:0000313" key="2">
    <source>
        <dbReference type="Proteomes" id="UP000032210"/>
    </source>
</evidence>
<protein>
    <recommendedName>
        <fullName evidence="3">Integrase</fullName>
    </recommendedName>
</protein>